<evidence type="ECO:0000313" key="4">
    <source>
        <dbReference type="Proteomes" id="UP001148614"/>
    </source>
</evidence>
<name>A0A9W8NMV8_9PEZI</name>
<evidence type="ECO:0000313" key="3">
    <source>
        <dbReference type="EMBL" id="KAJ3579372.1"/>
    </source>
</evidence>
<sequence>MASSTTMPPDDLGDDVALDDNIVAALPTSNATHFVAPSGESLWVQTVKIEARDGENETGAFFKKSAPGHAGYDMMKGAFEAENALYDFIPEYVPRPVSYGTYMSRPDLHFYICDFVDLVEEVPSPTAWAEAAAALHKRSRWATGQFGFHCPTHVGNVLIDNIWDSSWEAVWTHQMRSLLHQEEAIHGVDEKYSELQTTFFDVVIPTYLRPLESDGRSVTPCLIHSNLWPGNIKPRRGSDTVCMFDSCACWGHHEGKIFSQVRHWPIFSSSSPDIAELGVCLNPRYDMGRPYIEEYLKHMPISEPVEDFDTRIAIYAMKQHVVLSIAYPQDPEFRQRTVGSGPVETIPTYPVRWKNRCVFTPERCCVSEAGDDVILADLNPELSGGFGDGPLWSKKDSATYVRSLKGRRTVTLELTQ</sequence>
<dbReference type="EMBL" id="JANPWZ010000102">
    <property type="protein sequence ID" value="KAJ3579372.1"/>
    <property type="molecule type" value="Genomic_DNA"/>
</dbReference>
<dbReference type="InterPro" id="IPR016477">
    <property type="entry name" value="Fructo-/Ketosamine-3-kinase"/>
</dbReference>
<dbReference type="InterPro" id="IPR011009">
    <property type="entry name" value="Kinase-like_dom_sf"/>
</dbReference>
<dbReference type="PANTHER" id="PTHR12149:SF8">
    <property type="entry name" value="PROTEIN-RIBULOSAMINE 3-KINASE"/>
    <property type="match status" value="1"/>
</dbReference>
<dbReference type="Gene3D" id="3.90.1200.10">
    <property type="match status" value="1"/>
</dbReference>
<comment type="caution">
    <text evidence="3">The sequence shown here is derived from an EMBL/GenBank/DDBJ whole genome shotgun (WGS) entry which is preliminary data.</text>
</comment>
<dbReference type="VEuPathDB" id="FungiDB:F4678DRAFT_428155"/>
<dbReference type="GO" id="GO:0102193">
    <property type="term" value="F:protein-ribulosamine 3-kinase activity"/>
    <property type="evidence" value="ECO:0007669"/>
    <property type="project" value="UniProtKB-EC"/>
</dbReference>
<reference evidence="3" key="1">
    <citation type="submission" date="2022-07" db="EMBL/GenBank/DDBJ databases">
        <title>Genome Sequence of Xylaria arbuscula.</title>
        <authorList>
            <person name="Buettner E."/>
        </authorList>
    </citation>
    <scope>NUCLEOTIDE SEQUENCE</scope>
    <source>
        <strain evidence="3">VT107</strain>
    </source>
</reference>
<protein>
    <recommendedName>
        <fullName evidence="1">protein-ribulosamine 3-kinase</fullName>
        <ecNumber evidence="1">2.7.1.172</ecNumber>
    </recommendedName>
</protein>
<dbReference type="Pfam" id="PF03881">
    <property type="entry name" value="Fructosamin_kin"/>
    <property type="match status" value="1"/>
</dbReference>
<evidence type="ECO:0000256" key="2">
    <source>
        <dbReference type="ARBA" id="ARBA00048655"/>
    </source>
</evidence>
<dbReference type="SUPFAM" id="SSF56112">
    <property type="entry name" value="Protein kinase-like (PK-like)"/>
    <property type="match status" value="1"/>
</dbReference>
<dbReference type="EC" id="2.7.1.172" evidence="1"/>
<comment type="catalytic activity">
    <reaction evidence="2">
        <text>N(6)-D-ribulosyl-L-lysyl-[protein] + ATP = N(6)-(3-O-phospho-D-ribulosyl)-L-lysyl-[protein] + ADP + H(+)</text>
        <dbReference type="Rhea" id="RHEA:48432"/>
        <dbReference type="Rhea" id="RHEA-COMP:12103"/>
        <dbReference type="Rhea" id="RHEA-COMP:12104"/>
        <dbReference type="ChEBI" id="CHEBI:15378"/>
        <dbReference type="ChEBI" id="CHEBI:30616"/>
        <dbReference type="ChEBI" id="CHEBI:90418"/>
        <dbReference type="ChEBI" id="CHEBI:90420"/>
        <dbReference type="ChEBI" id="CHEBI:456216"/>
        <dbReference type="EC" id="2.7.1.172"/>
    </reaction>
    <physiologicalReaction direction="left-to-right" evidence="2">
        <dbReference type="Rhea" id="RHEA:48433"/>
    </physiologicalReaction>
</comment>
<dbReference type="Proteomes" id="UP001148614">
    <property type="component" value="Unassembled WGS sequence"/>
</dbReference>
<accession>A0A9W8NMV8</accession>
<dbReference type="AlphaFoldDB" id="A0A9W8NMV8"/>
<evidence type="ECO:0000256" key="1">
    <source>
        <dbReference type="ARBA" id="ARBA00011961"/>
    </source>
</evidence>
<dbReference type="PANTHER" id="PTHR12149">
    <property type="entry name" value="FRUCTOSAMINE 3 KINASE-RELATED PROTEIN"/>
    <property type="match status" value="1"/>
</dbReference>
<keyword evidence="4" id="KW-1185">Reference proteome</keyword>
<proteinExistence type="predicted"/>
<organism evidence="3 4">
    <name type="scientific">Xylaria arbuscula</name>
    <dbReference type="NCBI Taxonomy" id="114810"/>
    <lineage>
        <taxon>Eukaryota</taxon>
        <taxon>Fungi</taxon>
        <taxon>Dikarya</taxon>
        <taxon>Ascomycota</taxon>
        <taxon>Pezizomycotina</taxon>
        <taxon>Sordariomycetes</taxon>
        <taxon>Xylariomycetidae</taxon>
        <taxon>Xylariales</taxon>
        <taxon>Xylariaceae</taxon>
        <taxon>Xylaria</taxon>
    </lineage>
</organism>
<gene>
    <name evidence="3" type="ORF">NPX13_g1196</name>
</gene>